<comment type="caution">
    <text evidence="1">The sequence shown here is derived from an EMBL/GenBank/DDBJ whole genome shotgun (WGS) entry which is preliminary data.</text>
</comment>
<reference evidence="1" key="1">
    <citation type="submission" date="2019-04" db="EMBL/GenBank/DDBJ databases">
        <title>Microbes associate with the intestines of laboratory mice.</title>
        <authorList>
            <person name="Navarre W."/>
            <person name="Wong E."/>
            <person name="Huang K."/>
            <person name="Tropini C."/>
            <person name="Ng K."/>
            <person name="Yu B."/>
        </authorList>
    </citation>
    <scope>NUCLEOTIDE SEQUENCE</scope>
    <source>
        <strain evidence="1">NM72_1-8</strain>
    </source>
</reference>
<accession>A0AC61QYC6</accession>
<organism evidence="1 2">
    <name type="scientific">Hominisplanchenecus murintestinalis</name>
    <dbReference type="NCBI Taxonomy" id="2941517"/>
    <lineage>
        <taxon>Bacteria</taxon>
        <taxon>Bacillati</taxon>
        <taxon>Bacillota</taxon>
        <taxon>Clostridia</taxon>
        <taxon>Lachnospirales</taxon>
        <taxon>Lachnospiraceae</taxon>
        <taxon>Hominisplanchenecus</taxon>
    </lineage>
</organism>
<evidence type="ECO:0000313" key="2">
    <source>
        <dbReference type="Proteomes" id="UP000307720"/>
    </source>
</evidence>
<keyword evidence="2" id="KW-1185">Reference proteome</keyword>
<protein>
    <submittedName>
        <fullName evidence="1">Homoserine dehydrogenase</fullName>
    </submittedName>
</protein>
<evidence type="ECO:0000313" key="1">
    <source>
        <dbReference type="EMBL" id="TGX98123.1"/>
    </source>
</evidence>
<dbReference type="EMBL" id="SRZB01000021">
    <property type="protein sequence ID" value="TGX98123.1"/>
    <property type="molecule type" value="Genomic_DNA"/>
</dbReference>
<dbReference type="Proteomes" id="UP000307720">
    <property type="component" value="Unassembled WGS sequence"/>
</dbReference>
<sequence length="404" mass="44035">MIQVAVLGYGTVGSGVVEVINTNSSSINKKAGEEINIKYVLDLRDFPGDPVQEKIVHDFDIILNDPEIRIIAEVMGGVEPAYTFTKKALLAGKSVCTSNKELVARHGAELLQIARENNSNYLFEASCGGGIPIIRPLNSSLTADEIDEITGILNGTTNYILTEMFEKGSDFADVLKEAQDKGYAERNPEADVEGYDACRKIAILSSLAFGRQVSFEDIYTEGITGITAADIKYVKAMGKTVKLLAYSRKVDGNIYAMVAPEIVGVDDPLYSVNGVFNAIFVHGNVLGDAMFYGSGAGKLPTASAVAADIVDEARHLNKNIMSFWSPEKLELADISSSAKKFFVRVKGNPETDLEKVRTIFGMVQPIVLPEQEGEFGFITDVMSEAAYKEKAEQYGEVINRIRVR</sequence>
<gene>
    <name evidence="1" type="ORF">E5357_09910</name>
</gene>
<proteinExistence type="predicted"/>
<name>A0AC61QYC6_9FIRM</name>